<dbReference type="Gene3D" id="3.30.1360.80">
    <property type="entry name" value="S-ribosylhomocysteinase (LuxS)"/>
    <property type="match status" value="1"/>
</dbReference>
<evidence type="ECO:0000256" key="1">
    <source>
        <dbReference type="ARBA" id="ARBA00000297"/>
    </source>
</evidence>
<evidence type="ECO:0000256" key="9">
    <source>
        <dbReference type="ARBA" id="ARBA00022929"/>
    </source>
</evidence>
<dbReference type="Pfam" id="PF02664">
    <property type="entry name" value="LuxS"/>
    <property type="match status" value="1"/>
</dbReference>
<evidence type="ECO:0000313" key="16">
    <source>
        <dbReference type="Proteomes" id="UP000824205"/>
    </source>
</evidence>
<sequence>MKTIPSFQIDHNILKKGIYISRIDDDITTYDIRMREPNREPVMTNAAMHTIEHIFATYVRNTEFGDNIIYFGPMGCRTGFYFLTRSLTDGYCINLIKEAFQYIADYWGMIPGATMKECGNCKDHNLAQAKEEAKEFLEVIKDWTKEDLKYPTAKDE</sequence>
<evidence type="ECO:0000256" key="12">
    <source>
        <dbReference type="ARBA" id="ARBA00024654"/>
    </source>
</evidence>
<evidence type="ECO:0000256" key="4">
    <source>
        <dbReference type="ARBA" id="ARBA00011738"/>
    </source>
</evidence>
<reference evidence="15" key="2">
    <citation type="submission" date="2021-04" db="EMBL/GenBank/DDBJ databases">
        <authorList>
            <person name="Gilroy R."/>
        </authorList>
    </citation>
    <scope>NUCLEOTIDE SEQUENCE</scope>
    <source>
        <strain evidence="15">421</strain>
    </source>
</reference>
<organism evidence="15 16">
    <name type="scientific">Candidatus Eubacterium faecipullorum</name>
    <dbReference type="NCBI Taxonomy" id="2838571"/>
    <lineage>
        <taxon>Bacteria</taxon>
        <taxon>Bacillati</taxon>
        <taxon>Bacillota</taxon>
        <taxon>Clostridia</taxon>
        <taxon>Eubacteriales</taxon>
        <taxon>Eubacteriaceae</taxon>
        <taxon>Eubacterium</taxon>
    </lineage>
</organism>
<evidence type="ECO:0000256" key="6">
    <source>
        <dbReference type="ARBA" id="ARBA00015130"/>
    </source>
</evidence>
<evidence type="ECO:0000256" key="7">
    <source>
        <dbReference type="ARBA" id="ARBA00022654"/>
    </source>
</evidence>
<comment type="function">
    <text evidence="12">Involved in the synthesis of autoinducer 2 (AI-2) which is secreted by bacteria and is used to communicate both the cell density and the metabolic potential of the environment. The regulation of gene expression in response to changes in cell density is called quorum sensing. Catalyzes the transformation of S-ribosylhomocysteine (RHC) to homocysteine (HC) and 4,5-dihydroxy-2,3-pentadione (DPD).</text>
</comment>
<evidence type="ECO:0000256" key="8">
    <source>
        <dbReference type="ARBA" id="ARBA00022723"/>
    </source>
</evidence>
<gene>
    <name evidence="15" type="ORF">IAA48_08010</name>
</gene>
<dbReference type="SUPFAM" id="SSF63411">
    <property type="entry name" value="LuxS/MPP-like metallohydrolase"/>
    <property type="match status" value="1"/>
</dbReference>
<evidence type="ECO:0000256" key="5">
    <source>
        <dbReference type="ARBA" id="ARBA00012240"/>
    </source>
</evidence>
<comment type="subunit">
    <text evidence="4">Homodimer.</text>
</comment>
<keyword evidence="9" id="KW-0071">Autoinducer synthesis</keyword>
<evidence type="ECO:0000256" key="11">
    <source>
        <dbReference type="ARBA" id="ARBA00023239"/>
    </source>
</evidence>
<dbReference type="InterPro" id="IPR003815">
    <property type="entry name" value="S-ribosylhomocysteinase"/>
</dbReference>
<accession>A0A9D1RG16</accession>
<protein>
    <recommendedName>
        <fullName evidence="6">S-ribosylhomocysteine lyase</fullName>
        <ecNumber evidence="5">4.4.1.21</ecNumber>
    </recommendedName>
    <alternativeName>
        <fullName evidence="13">AI-2 synthesis protein</fullName>
    </alternativeName>
    <alternativeName>
        <fullName evidence="14">Autoinducer-2 production protein LuxS</fullName>
    </alternativeName>
</protein>
<comment type="catalytic activity">
    <reaction evidence="1">
        <text>S-(5-deoxy-D-ribos-5-yl)-L-homocysteine = (S)-4,5-dihydroxypentane-2,3-dione + L-homocysteine</text>
        <dbReference type="Rhea" id="RHEA:17753"/>
        <dbReference type="ChEBI" id="CHEBI:29484"/>
        <dbReference type="ChEBI" id="CHEBI:58195"/>
        <dbReference type="ChEBI" id="CHEBI:58199"/>
        <dbReference type="EC" id="4.4.1.21"/>
    </reaction>
</comment>
<keyword evidence="10" id="KW-0408">Iron</keyword>
<reference evidence="15" key="1">
    <citation type="journal article" date="2021" name="PeerJ">
        <title>Extensive microbial diversity within the chicken gut microbiome revealed by metagenomics and culture.</title>
        <authorList>
            <person name="Gilroy R."/>
            <person name="Ravi A."/>
            <person name="Getino M."/>
            <person name="Pursley I."/>
            <person name="Horton D.L."/>
            <person name="Alikhan N.F."/>
            <person name="Baker D."/>
            <person name="Gharbi K."/>
            <person name="Hall N."/>
            <person name="Watson M."/>
            <person name="Adriaenssens E.M."/>
            <person name="Foster-Nyarko E."/>
            <person name="Jarju S."/>
            <person name="Secka A."/>
            <person name="Antonio M."/>
            <person name="Oren A."/>
            <person name="Chaudhuri R.R."/>
            <person name="La Ragione R."/>
            <person name="Hildebrand F."/>
            <person name="Pallen M.J."/>
        </authorList>
    </citation>
    <scope>NUCLEOTIDE SEQUENCE</scope>
    <source>
        <strain evidence="15">421</strain>
    </source>
</reference>
<comment type="caution">
    <text evidence="15">The sequence shown here is derived from an EMBL/GenBank/DDBJ whole genome shotgun (WGS) entry which is preliminary data.</text>
</comment>
<keyword evidence="8" id="KW-0479">Metal-binding</keyword>
<dbReference type="EC" id="4.4.1.21" evidence="5"/>
<dbReference type="PANTHER" id="PTHR35799">
    <property type="entry name" value="S-RIBOSYLHOMOCYSTEINE LYASE"/>
    <property type="match status" value="1"/>
</dbReference>
<evidence type="ECO:0000256" key="13">
    <source>
        <dbReference type="ARBA" id="ARBA00030600"/>
    </source>
</evidence>
<dbReference type="NCBIfam" id="NF002604">
    <property type="entry name" value="PRK02260.1-4"/>
    <property type="match status" value="1"/>
</dbReference>
<evidence type="ECO:0000256" key="3">
    <source>
        <dbReference type="ARBA" id="ARBA00007311"/>
    </source>
</evidence>
<keyword evidence="11 15" id="KW-0456">Lyase</keyword>
<dbReference type="EMBL" id="DXGE01000034">
    <property type="protein sequence ID" value="HIW86423.1"/>
    <property type="molecule type" value="Genomic_DNA"/>
</dbReference>
<dbReference type="PANTHER" id="PTHR35799:SF1">
    <property type="entry name" value="S-RIBOSYLHOMOCYSTEINE LYASE"/>
    <property type="match status" value="1"/>
</dbReference>
<proteinExistence type="inferred from homology"/>
<dbReference type="Proteomes" id="UP000824205">
    <property type="component" value="Unassembled WGS sequence"/>
</dbReference>
<evidence type="ECO:0000256" key="2">
    <source>
        <dbReference type="ARBA" id="ARBA00001962"/>
    </source>
</evidence>
<evidence type="ECO:0000313" key="15">
    <source>
        <dbReference type="EMBL" id="HIW86423.1"/>
    </source>
</evidence>
<dbReference type="PRINTS" id="PR01487">
    <property type="entry name" value="LUXSPROTEIN"/>
</dbReference>
<keyword evidence="7" id="KW-0673">Quorum sensing</keyword>
<evidence type="ECO:0000256" key="10">
    <source>
        <dbReference type="ARBA" id="ARBA00023004"/>
    </source>
</evidence>
<dbReference type="InterPro" id="IPR037005">
    <property type="entry name" value="LuxS_sf"/>
</dbReference>
<dbReference type="GO" id="GO:0005506">
    <property type="term" value="F:iron ion binding"/>
    <property type="evidence" value="ECO:0007669"/>
    <property type="project" value="InterPro"/>
</dbReference>
<dbReference type="AlphaFoldDB" id="A0A9D1RG16"/>
<name>A0A9D1RG16_9FIRM</name>
<dbReference type="InterPro" id="IPR011249">
    <property type="entry name" value="Metalloenz_LuxS/M16"/>
</dbReference>
<comment type="cofactor">
    <cofactor evidence="2">
        <name>Fe cation</name>
        <dbReference type="ChEBI" id="CHEBI:24875"/>
    </cofactor>
</comment>
<dbReference type="GO" id="GO:0043768">
    <property type="term" value="F:S-ribosylhomocysteine lyase activity"/>
    <property type="evidence" value="ECO:0007669"/>
    <property type="project" value="UniProtKB-EC"/>
</dbReference>
<dbReference type="GO" id="GO:0009372">
    <property type="term" value="P:quorum sensing"/>
    <property type="evidence" value="ECO:0007669"/>
    <property type="project" value="UniProtKB-KW"/>
</dbReference>
<evidence type="ECO:0000256" key="14">
    <source>
        <dbReference type="ARBA" id="ARBA00031777"/>
    </source>
</evidence>
<comment type="similarity">
    <text evidence="3">Belongs to the LuxS family.</text>
</comment>